<evidence type="ECO:0000313" key="6">
    <source>
        <dbReference type="Proteomes" id="UP000297258"/>
    </source>
</evidence>
<feature type="domain" description="Type VI secretion system IcmF C-terminal" evidence="2">
    <location>
        <begin position="1060"/>
        <end position="1161"/>
    </location>
</feature>
<dbReference type="InterPro" id="IPR009612">
    <property type="entry name" value="IcmF-rel"/>
</dbReference>
<evidence type="ECO:0000313" key="5">
    <source>
        <dbReference type="EMBL" id="TFW31986.1"/>
    </source>
</evidence>
<evidence type="ECO:0000256" key="1">
    <source>
        <dbReference type="SAM" id="Phobius"/>
    </source>
</evidence>
<feature type="domain" description="IcmF-related" evidence="3">
    <location>
        <begin position="505"/>
        <end position="808"/>
    </location>
</feature>
<organism evidence="5 6">
    <name type="scientific">Massilia horti</name>
    <dbReference type="NCBI Taxonomy" id="2562153"/>
    <lineage>
        <taxon>Bacteria</taxon>
        <taxon>Pseudomonadati</taxon>
        <taxon>Pseudomonadota</taxon>
        <taxon>Betaproteobacteria</taxon>
        <taxon>Burkholderiales</taxon>
        <taxon>Oxalobacteraceae</taxon>
        <taxon>Telluria group</taxon>
        <taxon>Massilia</taxon>
    </lineage>
</organism>
<sequence>MKKLFAWLIKPPVLSLLGVLVLSLLVWFEAPLFAFDGKAPFASTRSRWILITLLFLGWAGWFGWKWLRARLANLRLARGVAENEAPAPLPGEAEAQAEAEQLARRMQEAMAILRKARLGGRKGGWHQLPWYMFVGAPGSGKTTALMHSGLKFPLADALGKTALGGVGGTRNCDWWFTDEAVLLDTAGRYTTQDSYAEVDKAAWGSFLRLLSRNRPRRPVNGVIVALPVADLLQQSEAERRTQALAIRARIKELHDELGIRFPIYVIVTKCDLLAGFIEFFDNLGRDERSQVWGVTFPPAAPQAVGETLQRFAPEFAALEQQLHARLLDRMQEERDLQRRALIYNFPQQFAALADPLQGFLNEVFGVTAYEEPALLRGVYFTSGTQEGSPIDRVMSSLAAGFGLDRKVLPPNAFGGRSYFITRLLREVIFPESELAGANLRLERNRRYLQWTAIGLAAVLLITVTAGLVVSHANNQEYVDDVAARAGDAARLARAVPDDPSPLAVLPLLEVLRDIPGGYQYLGHDVPLKMRFGLYQGDKLGEGAVGAYHKALAQALMPRIVGRMEDELRRGGSNNMDYLYELLRVYLMLGQRSHLEPEAVQAWIDLDWQRNLPAANEAQRQALSRHAAALLADDTASAPQLDAGLVSQTRLALARMPMGERVYNRVRHALAQSHLPEFDVASNAGRDAPLVLVRQSGQPLTRGIPGMYTVAGYKMFFAQLDLAIADVAKDNWVLDRREAVTDLDDAAQIKAAVTQLYYDDYIRQWDALLADVVLAPSTGLDQAARSARLLSGPESPLRKFLLAAARETTLEKVAQPKSGVELASGAVKDLRDAARRRLEAALGDVPVAQQAAKAPRNPVDAHFDALHKLVAVGPAAGGAAAASGLDQLLGKLKDVATFFEAANAAKSAGAPPPPADALLQLKRDALELPAPLDTLVKGIDSNAAGLTQGSERARIDSLWTAMAGPFCRRAIAGRYPLVRGVAQEVTPDDFGRFFGPGGMMDDFFQKNLQVYVDTGGARWRWRTVNGVSLGLPQEVLDDFQRAATVRDRYFAAGGQQASMRFDLKVAASDPAITKLGLDIDGQPLAWAPGGPARSTTFQVPSGKGVNQVHLELAPSADLRTEGPWAWMRMLDKGVLESAPQAERFRLTYDIDGRKVVFDLVASSVNNAFRREALEQFRCREHL</sequence>
<dbReference type="SUPFAM" id="SSF52540">
    <property type="entry name" value="P-loop containing nucleoside triphosphate hydrolases"/>
    <property type="match status" value="1"/>
</dbReference>
<dbReference type="InterPro" id="IPR053156">
    <property type="entry name" value="T6SS_TssM-like"/>
</dbReference>
<dbReference type="Pfam" id="PF06761">
    <property type="entry name" value="IcmF-related"/>
    <property type="match status" value="1"/>
</dbReference>
<accession>A0A4Y9T4J6</accession>
<evidence type="ECO:0000259" key="4">
    <source>
        <dbReference type="Pfam" id="PF14331"/>
    </source>
</evidence>
<keyword evidence="1" id="KW-0812">Transmembrane</keyword>
<feature type="transmembrane region" description="Helical" evidence="1">
    <location>
        <begin position="48"/>
        <end position="67"/>
    </location>
</feature>
<dbReference type="Pfam" id="PF06744">
    <property type="entry name" value="IcmF_C"/>
    <property type="match status" value="1"/>
</dbReference>
<dbReference type="PANTHER" id="PTHR36153:SF1">
    <property type="entry name" value="TYPE VI SECRETION SYSTEM COMPONENT TSSM1"/>
    <property type="match status" value="1"/>
</dbReference>
<dbReference type="OrthoDB" id="9758229at2"/>
<gene>
    <name evidence="5" type="primary">tssM</name>
    <name evidence="5" type="ORF">E4O92_11670</name>
</gene>
<name>A0A4Y9T4J6_9BURK</name>
<reference evidence="5 6" key="1">
    <citation type="submission" date="2019-03" db="EMBL/GenBank/DDBJ databases">
        <title>Draft genome of Massilia hortus sp. nov., a novel bacterial species of the Oxalobacteraceae family.</title>
        <authorList>
            <person name="Peta V."/>
            <person name="Raths R."/>
            <person name="Bucking H."/>
        </authorList>
    </citation>
    <scope>NUCLEOTIDE SEQUENCE [LARGE SCALE GENOMIC DNA]</scope>
    <source>
        <strain evidence="5 6">ONC3</strain>
    </source>
</reference>
<evidence type="ECO:0000259" key="3">
    <source>
        <dbReference type="Pfam" id="PF06761"/>
    </source>
</evidence>
<protein>
    <submittedName>
        <fullName evidence="5">Type VI secretion system membrane subunit TssM</fullName>
    </submittedName>
</protein>
<feature type="transmembrane region" description="Helical" evidence="1">
    <location>
        <begin position="7"/>
        <end position="28"/>
    </location>
</feature>
<dbReference type="InterPro" id="IPR017731">
    <property type="entry name" value="TssM1-like"/>
</dbReference>
<dbReference type="PANTHER" id="PTHR36153">
    <property type="entry name" value="INNER MEMBRANE PROTEIN-RELATED"/>
    <property type="match status" value="1"/>
</dbReference>
<dbReference type="InterPro" id="IPR025743">
    <property type="entry name" value="TssM1_N"/>
</dbReference>
<proteinExistence type="predicted"/>
<dbReference type="RefSeq" id="WP_135189940.1">
    <property type="nucleotide sequence ID" value="NZ_SPUM01000072.1"/>
</dbReference>
<keyword evidence="6" id="KW-1185">Reference proteome</keyword>
<dbReference type="InterPro" id="IPR010623">
    <property type="entry name" value="IcmF_C"/>
</dbReference>
<feature type="transmembrane region" description="Helical" evidence="1">
    <location>
        <begin position="447"/>
        <end position="469"/>
    </location>
</feature>
<dbReference type="AlphaFoldDB" id="A0A4Y9T4J6"/>
<dbReference type="Proteomes" id="UP000297258">
    <property type="component" value="Unassembled WGS sequence"/>
</dbReference>
<keyword evidence="1" id="KW-1133">Transmembrane helix</keyword>
<dbReference type="Pfam" id="PF14331">
    <property type="entry name" value="IcmF-related_N"/>
    <property type="match status" value="1"/>
</dbReference>
<dbReference type="InterPro" id="IPR027417">
    <property type="entry name" value="P-loop_NTPase"/>
</dbReference>
<feature type="domain" description="Type VI secretion system component TssM1 N-terminal" evidence="4">
    <location>
        <begin position="197"/>
        <end position="454"/>
    </location>
</feature>
<dbReference type="NCBIfam" id="TIGR03348">
    <property type="entry name" value="VI_IcmF"/>
    <property type="match status" value="1"/>
</dbReference>
<comment type="caution">
    <text evidence="5">The sequence shown here is derived from an EMBL/GenBank/DDBJ whole genome shotgun (WGS) entry which is preliminary data.</text>
</comment>
<dbReference type="EMBL" id="SPUM01000072">
    <property type="protein sequence ID" value="TFW31986.1"/>
    <property type="molecule type" value="Genomic_DNA"/>
</dbReference>
<keyword evidence="1" id="KW-0472">Membrane</keyword>
<evidence type="ECO:0000259" key="2">
    <source>
        <dbReference type="Pfam" id="PF06744"/>
    </source>
</evidence>